<sequence>MHTIECLTAYFIEGFFMAGAGLSLLGIKLKIKKLMHIAFIYSFFVFIVRKIYITFKIHLGTHAFILMFILGILIKLIGKQNFLTGIIASLTSFLLLLWGEGIFLFPILKCFKIDPITLMSLKFGGTIIAILISDILLIVGFLIGYIFNITLVDFKSLKNTE</sequence>
<keyword evidence="1" id="KW-0472">Membrane</keyword>
<dbReference type="EMBL" id="FRAJ01000015">
    <property type="protein sequence ID" value="SHK34576.1"/>
    <property type="molecule type" value="Genomic_DNA"/>
</dbReference>
<proteinExistence type="predicted"/>
<evidence type="ECO:0000256" key="1">
    <source>
        <dbReference type="SAM" id="Phobius"/>
    </source>
</evidence>
<keyword evidence="1" id="KW-0812">Transmembrane</keyword>
<reference evidence="2 3" key="1">
    <citation type="submission" date="2016-11" db="EMBL/GenBank/DDBJ databases">
        <authorList>
            <person name="Jaros S."/>
            <person name="Januszkiewicz K."/>
            <person name="Wedrychowicz H."/>
        </authorList>
    </citation>
    <scope>NUCLEOTIDE SEQUENCE [LARGE SCALE GENOMIC DNA]</scope>
    <source>
        <strain evidence="2 3">DSM 14501</strain>
    </source>
</reference>
<dbReference type="STRING" id="1121266.SAMN02745883_01845"/>
<feature type="transmembrane region" description="Helical" evidence="1">
    <location>
        <begin position="126"/>
        <end position="147"/>
    </location>
</feature>
<name>A0A1M6RQ30_9FIRM</name>
<evidence type="ECO:0000313" key="2">
    <source>
        <dbReference type="EMBL" id="SHK34576.1"/>
    </source>
</evidence>
<dbReference type="AlphaFoldDB" id="A0A1M6RQ30"/>
<keyword evidence="3" id="KW-1185">Reference proteome</keyword>
<organism evidence="2 3">
    <name type="scientific">Caminicella sporogenes DSM 14501</name>
    <dbReference type="NCBI Taxonomy" id="1121266"/>
    <lineage>
        <taxon>Bacteria</taxon>
        <taxon>Bacillati</taxon>
        <taxon>Bacillota</taxon>
        <taxon>Clostridia</taxon>
        <taxon>Peptostreptococcales</taxon>
        <taxon>Caminicellaceae</taxon>
        <taxon>Caminicella</taxon>
    </lineage>
</organism>
<feature type="transmembrane region" description="Helical" evidence="1">
    <location>
        <begin position="83"/>
        <end position="105"/>
    </location>
</feature>
<gene>
    <name evidence="2" type="ORF">SAMN02745883_01845</name>
</gene>
<accession>A0A1M6RQ30</accession>
<dbReference type="Proteomes" id="UP000184082">
    <property type="component" value="Unassembled WGS sequence"/>
</dbReference>
<feature type="transmembrane region" description="Helical" evidence="1">
    <location>
        <begin position="33"/>
        <end position="52"/>
    </location>
</feature>
<evidence type="ECO:0000313" key="3">
    <source>
        <dbReference type="Proteomes" id="UP000184082"/>
    </source>
</evidence>
<dbReference type="RefSeq" id="WP_072967834.1">
    <property type="nucleotide sequence ID" value="NZ_FRAJ01000015.1"/>
</dbReference>
<feature type="transmembrane region" description="Helical" evidence="1">
    <location>
        <begin position="7"/>
        <end position="27"/>
    </location>
</feature>
<feature type="transmembrane region" description="Helical" evidence="1">
    <location>
        <begin position="59"/>
        <end position="77"/>
    </location>
</feature>
<keyword evidence="1" id="KW-1133">Transmembrane helix</keyword>
<protein>
    <submittedName>
        <fullName evidence="2">Uncharacterized protein</fullName>
    </submittedName>
</protein>